<gene>
    <name evidence="1" type="ORF">QJS64_07845</name>
</gene>
<accession>A0ABY8R7X4</accession>
<sequence>MIKNDLEIKLSIKNDKLKDINQKMKSIIGKEIKSNTGGKYSIPKELFSDDKKVSDVIRYKIEVKNETKTISRILIEECIDSNVDLDKKYKGYKRIVIIVESPHKYEYSFDYKPIGPAQGKTGIMIEKNIDKILELFDITDGEYILIISNPIQFQASLGSFYAWGLHDSIRNNLWTKLYEIYKTDFELRLKIYKPDYILNATTDGRQKG</sequence>
<evidence type="ECO:0000313" key="1">
    <source>
        <dbReference type="EMBL" id="WGX76922.1"/>
    </source>
</evidence>
<evidence type="ECO:0000313" key="2">
    <source>
        <dbReference type="Proteomes" id="UP001239169"/>
    </source>
</evidence>
<dbReference type="EMBL" id="CP124685">
    <property type="protein sequence ID" value="WGX76922.1"/>
    <property type="molecule type" value="Genomic_DNA"/>
</dbReference>
<protein>
    <submittedName>
        <fullName evidence="1">Uncharacterized protein</fullName>
    </submittedName>
</protein>
<reference evidence="1 2" key="1">
    <citation type="submission" date="2023-04" db="EMBL/GenBank/DDBJ databases">
        <title>Bacteria Genome Submission.</title>
        <authorList>
            <person name="Isaac P."/>
        </authorList>
    </citation>
    <scope>NUCLEOTIDE SEQUENCE [LARGE SCALE GENOMIC DNA]</scope>
    <source>
        <strain evidence="1 2">SampleS7P1</strain>
    </source>
</reference>
<organism evidence="1 2">
    <name type="scientific">Paraclostridium bifermentans</name>
    <name type="common">Clostridium bifermentans</name>
    <dbReference type="NCBI Taxonomy" id="1490"/>
    <lineage>
        <taxon>Bacteria</taxon>
        <taxon>Bacillati</taxon>
        <taxon>Bacillota</taxon>
        <taxon>Clostridia</taxon>
        <taxon>Peptostreptococcales</taxon>
        <taxon>Peptostreptococcaceae</taxon>
        <taxon>Paraclostridium</taxon>
    </lineage>
</organism>
<proteinExistence type="predicted"/>
<name>A0ABY8R7X4_PARBF</name>
<keyword evidence="2" id="KW-1185">Reference proteome</keyword>
<dbReference type="Proteomes" id="UP001239169">
    <property type="component" value="Chromosome"/>
</dbReference>